<evidence type="ECO:0000313" key="2">
    <source>
        <dbReference type="Proteomes" id="UP000183002"/>
    </source>
</evidence>
<name>A0A1H8ECH4_9RHOB</name>
<evidence type="ECO:0000313" key="1">
    <source>
        <dbReference type="EMBL" id="SEN16537.1"/>
    </source>
</evidence>
<sequence>MANLGDLPAFKALIFDCDGTLVISADLHFAAFNVALARQGFVMDPAWYGARTGLARRDLLGALAEAQPGLDVARAVQGSIEATLGAAAVCAPNAPVVDLARAWFGRVPMAVASNAEGAVLRAMLGACDLGALFDPIVSLDDAGVAKPDPAMFLLAAARMGVAPADCLVLEDSDQGMQAARAAGMLAVDVR</sequence>
<dbReference type="PANTHER" id="PTHR43481:SF4">
    <property type="entry name" value="GLYCEROL-1-PHOSPHATE PHOSPHOHYDROLASE 1-RELATED"/>
    <property type="match status" value="1"/>
</dbReference>
<gene>
    <name evidence="1" type="ORF">SAMN05216227_1008120</name>
</gene>
<proteinExistence type="predicted"/>
<dbReference type="NCBIfam" id="TIGR01509">
    <property type="entry name" value="HAD-SF-IA-v3"/>
    <property type="match status" value="1"/>
</dbReference>
<dbReference type="Gene3D" id="3.40.50.1000">
    <property type="entry name" value="HAD superfamily/HAD-like"/>
    <property type="match status" value="1"/>
</dbReference>
<dbReference type="GO" id="GO:0050308">
    <property type="term" value="F:sugar-phosphatase activity"/>
    <property type="evidence" value="ECO:0007669"/>
    <property type="project" value="TreeGrafter"/>
</dbReference>
<dbReference type="InterPro" id="IPR051806">
    <property type="entry name" value="HAD-like_SPP"/>
</dbReference>
<dbReference type="InterPro" id="IPR023198">
    <property type="entry name" value="PGP-like_dom2"/>
</dbReference>
<dbReference type="PRINTS" id="PR00413">
    <property type="entry name" value="HADHALOGNASE"/>
</dbReference>
<dbReference type="SFLD" id="SFLDG01129">
    <property type="entry name" value="C1.5:_HAD__Beta-PGM__Phosphata"/>
    <property type="match status" value="1"/>
</dbReference>
<dbReference type="SFLD" id="SFLDS00003">
    <property type="entry name" value="Haloacid_Dehalogenase"/>
    <property type="match status" value="1"/>
</dbReference>
<dbReference type="AlphaFoldDB" id="A0A1H8ECH4"/>
<reference evidence="1 2" key="1">
    <citation type="submission" date="2016-10" db="EMBL/GenBank/DDBJ databases">
        <authorList>
            <person name="de Groot N.N."/>
        </authorList>
    </citation>
    <scope>NUCLEOTIDE SEQUENCE [LARGE SCALE GENOMIC DNA]</scope>
    <source>
        <strain evidence="1 2">CGMCC 1.10836</strain>
    </source>
</reference>
<dbReference type="Pfam" id="PF00702">
    <property type="entry name" value="Hydrolase"/>
    <property type="match status" value="1"/>
</dbReference>
<dbReference type="Gene3D" id="1.10.150.240">
    <property type="entry name" value="Putative phosphatase, domain 2"/>
    <property type="match status" value="1"/>
</dbReference>
<dbReference type="RefSeq" id="WP_050520164.1">
    <property type="nucleotide sequence ID" value="NZ_FOCO01000008.1"/>
</dbReference>
<protein>
    <submittedName>
        <fullName evidence="1">Haloacid dehalogenase superfamily, subfamily IA, variant 3 with third motif having DD or ED</fullName>
    </submittedName>
</protein>
<keyword evidence="2" id="KW-1185">Reference proteome</keyword>
<dbReference type="SUPFAM" id="SSF56784">
    <property type="entry name" value="HAD-like"/>
    <property type="match status" value="1"/>
</dbReference>
<dbReference type="InterPro" id="IPR036412">
    <property type="entry name" value="HAD-like_sf"/>
</dbReference>
<dbReference type="PANTHER" id="PTHR43481">
    <property type="entry name" value="FRUCTOSE-1-PHOSPHATE PHOSPHATASE"/>
    <property type="match status" value="1"/>
</dbReference>
<organism evidence="1 2">
    <name type="scientific">Pseudorhodobacter antarcticus</name>
    <dbReference type="NCBI Taxonomy" id="1077947"/>
    <lineage>
        <taxon>Bacteria</taxon>
        <taxon>Pseudomonadati</taxon>
        <taxon>Pseudomonadota</taxon>
        <taxon>Alphaproteobacteria</taxon>
        <taxon>Rhodobacterales</taxon>
        <taxon>Paracoccaceae</taxon>
        <taxon>Pseudorhodobacter</taxon>
    </lineage>
</organism>
<dbReference type="CDD" id="cd07505">
    <property type="entry name" value="HAD_BPGM-like"/>
    <property type="match status" value="1"/>
</dbReference>
<dbReference type="STRING" id="1077947.SAMN05216227_1008120"/>
<dbReference type="Proteomes" id="UP000183002">
    <property type="component" value="Unassembled WGS sequence"/>
</dbReference>
<accession>A0A1H8ECH4</accession>
<dbReference type="InterPro" id="IPR006439">
    <property type="entry name" value="HAD-SF_hydro_IA"/>
</dbReference>
<dbReference type="InterPro" id="IPR023214">
    <property type="entry name" value="HAD_sf"/>
</dbReference>
<dbReference type="EMBL" id="FOCO01000008">
    <property type="protein sequence ID" value="SEN16537.1"/>
    <property type="molecule type" value="Genomic_DNA"/>
</dbReference>